<dbReference type="GO" id="GO:0016020">
    <property type="term" value="C:membrane"/>
    <property type="evidence" value="ECO:0007669"/>
    <property type="project" value="UniProtKB-SubCell"/>
</dbReference>
<feature type="domain" description="Mechanosensitive ion channel MscS" evidence="6">
    <location>
        <begin position="193"/>
        <end position="259"/>
    </location>
</feature>
<comment type="subcellular location">
    <subcellularLocation>
        <location evidence="1">Membrane</location>
    </subcellularLocation>
</comment>
<dbReference type="Pfam" id="PF00924">
    <property type="entry name" value="MS_channel_2nd"/>
    <property type="match status" value="1"/>
</dbReference>
<dbReference type="GO" id="GO:0008381">
    <property type="term" value="F:mechanosensitive monoatomic ion channel activity"/>
    <property type="evidence" value="ECO:0007669"/>
    <property type="project" value="UniProtKB-ARBA"/>
</dbReference>
<feature type="transmembrane region" description="Helical" evidence="5">
    <location>
        <begin position="93"/>
        <end position="117"/>
    </location>
</feature>
<proteinExistence type="predicted"/>
<protein>
    <submittedName>
        <fullName evidence="7">Small-conductance mechanosensitive channel</fullName>
    </submittedName>
</protein>
<evidence type="ECO:0000313" key="7">
    <source>
        <dbReference type="EMBL" id="SEP70422.1"/>
    </source>
</evidence>
<evidence type="ECO:0000256" key="2">
    <source>
        <dbReference type="ARBA" id="ARBA00022692"/>
    </source>
</evidence>
<evidence type="ECO:0000256" key="1">
    <source>
        <dbReference type="ARBA" id="ARBA00004370"/>
    </source>
</evidence>
<evidence type="ECO:0000259" key="6">
    <source>
        <dbReference type="Pfam" id="PF00924"/>
    </source>
</evidence>
<accession>A0A1H9A109</accession>
<feature type="transmembrane region" description="Helical" evidence="5">
    <location>
        <begin position="20"/>
        <end position="39"/>
    </location>
</feature>
<organism evidence="7 8">
    <name type="scientific">Faunimonas pinastri</name>
    <dbReference type="NCBI Taxonomy" id="1855383"/>
    <lineage>
        <taxon>Bacteria</taxon>
        <taxon>Pseudomonadati</taxon>
        <taxon>Pseudomonadota</taxon>
        <taxon>Alphaproteobacteria</taxon>
        <taxon>Hyphomicrobiales</taxon>
        <taxon>Afifellaceae</taxon>
        <taxon>Faunimonas</taxon>
    </lineage>
</organism>
<evidence type="ECO:0000256" key="5">
    <source>
        <dbReference type="SAM" id="Phobius"/>
    </source>
</evidence>
<dbReference type="SUPFAM" id="SSF50182">
    <property type="entry name" value="Sm-like ribonucleoproteins"/>
    <property type="match status" value="1"/>
</dbReference>
<keyword evidence="4 5" id="KW-0472">Membrane</keyword>
<dbReference type="InterPro" id="IPR006685">
    <property type="entry name" value="MscS_channel_2nd"/>
</dbReference>
<dbReference type="OrthoDB" id="9792218at2"/>
<reference evidence="7 8" key="1">
    <citation type="submission" date="2016-10" db="EMBL/GenBank/DDBJ databases">
        <authorList>
            <person name="de Groot N.N."/>
        </authorList>
    </citation>
    <scope>NUCLEOTIDE SEQUENCE [LARGE SCALE GENOMIC DNA]</scope>
    <source>
        <strain evidence="7 8">A52C2</strain>
    </source>
</reference>
<name>A0A1H9A109_9HYPH</name>
<evidence type="ECO:0000256" key="3">
    <source>
        <dbReference type="ARBA" id="ARBA00022989"/>
    </source>
</evidence>
<dbReference type="AlphaFoldDB" id="A0A1H9A109"/>
<evidence type="ECO:0000313" key="8">
    <source>
        <dbReference type="Proteomes" id="UP000199647"/>
    </source>
</evidence>
<evidence type="ECO:0000256" key="4">
    <source>
        <dbReference type="ARBA" id="ARBA00023136"/>
    </source>
</evidence>
<keyword evidence="8" id="KW-1185">Reference proteome</keyword>
<gene>
    <name evidence="7" type="ORF">SAMN05216548_101299</name>
</gene>
<keyword evidence="3 5" id="KW-1133">Transmembrane helix</keyword>
<sequence length="384" mass="42590">MDRINTAVTGAFRWLGWLPNGVVGTIMLLVAVGVAFAAHKAAVRLIRRLTAARSEYLRSLLSRISGPTRMALVLFAFGAMLPLTPLSYDATNILARLLLVSFILMIGWSSLAAVGVFSDVYLRRFRIDEEDNLLARKHITQVRILRRTVDTLILLLMLGAALMTFSAVRQYGVSMLASAGAAGLVVGLAAQPVLSNLIAGVQLAITQPIRIEDAVVVEGEWGWIEEITATYVVIRLWDWRRLIVPLSYFIQKPFQNWTREGAAVIGTVLLRVDYTVPVDRIREKLTEIVEASSLWDKKVVNLQVTDAGEQSLELRCLVSARNSPTVWDLRCLVREKMIAFLQGEFPSALPRRRTEVYPLETAEPVDQARGGQPFFEQAAASAST</sequence>
<dbReference type="Gene3D" id="2.30.30.60">
    <property type="match status" value="1"/>
</dbReference>
<dbReference type="RefSeq" id="WP_092494811.1">
    <property type="nucleotide sequence ID" value="NZ_FOFG01000001.1"/>
</dbReference>
<dbReference type="Gene3D" id="1.10.287.1260">
    <property type="match status" value="1"/>
</dbReference>
<dbReference type="PANTHER" id="PTHR30566">
    <property type="entry name" value="YNAI-RELATED MECHANOSENSITIVE ION CHANNEL"/>
    <property type="match status" value="1"/>
</dbReference>
<keyword evidence="2 5" id="KW-0812">Transmembrane</keyword>
<feature type="transmembrane region" description="Helical" evidence="5">
    <location>
        <begin position="60"/>
        <end position="81"/>
    </location>
</feature>
<dbReference type="EMBL" id="FOFG01000001">
    <property type="protein sequence ID" value="SEP70422.1"/>
    <property type="molecule type" value="Genomic_DNA"/>
</dbReference>
<dbReference type="Proteomes" id="UP000199647">
    <property type="component" value="Unassembled WGS sequence"/>
</dbReference>
<dbReference type="InterPro" id="IPR010920">
    <property type="entry name" value="LSM_dom_sf"/>
</dbReference>
<dbReference type="PANTHER" id="PTHR30566:SF25">
    <property type="entry name" value="INNER MEMBRANE PROTEIN"/>
    <property type="match status" value="1"/>
</dbReference>
<feature type="transmembrane region" description="Helical" evidence="5">
    <location>
        <begin position="144"/>
        <end position="165"/>
    </location>
</feature>
<dbReference type="STRING" id="1855383.SAMN05216548_101299"/>
<dbReference type="InterPro" id="IPR023408">
    <property type="entry name" value="MscS_beta-dom_sf"/>
</dbReference>